<gene>
    <name evidence="1" type="ORF">FEF26_15005</name>
</gene>
<reference evidence="1 2" key="1">
    <citation type="submission" date="2019-05" db="EMBL/GenBank/DDBJ databases">
        <title>Nesterenkonia sp. GY074 isolated from the Southern Atlantic Ocean.</title>
        <authorList>
            <person name="Zhang G."/>
        </authorList>
    </citation>
    <scope>NUCLEOTIDE SEQUENCE [LARGE SCALE GENOMIC DNA]</scope>
    <source>
        <strain evidence="1 2">GY074</strain>
    </source>
</reference>
<organism evidence="1 2">
    <name type="scientific">Nesterenkonia salmonea</name>
    <dbReference type="NCBI Taxonomy" id="1804987"/>
    <lineage>
        <taxon>Bacteria</taxon>
        <taxon>Bacillati</taxon>
        <taxon>Actinomycetota</taxon>
        <taxon>Actinomycetes</taxon>
        <taxon>Micrococcales</taxon>
        <taxon>Micrococcaceae</taxon>
        <taxon>Nesterenkonia</taxon>
    </lineage>
</organism>
<keyword evidence="2" id="KW-1185">Reference proteome</keyword>
<accession>A0A5R9B727</accession>
<protein>
    <submittedName>
        <fullName evidence="1">Uncharacterized protein</fullName>
    </submittedName>
</protein>
<evidence type="ECO:0000313" key="2">
    <source>
        <dbReference type="Proteomes" id="UP000310458"/>
    </source>
</evidence>
<proteinExistence type="predicted"/>
<dbReference type="AlphaFoldDB" id="A0A5R9B727"/>
<sequence>MKEPVPAKPDTGQSTRLLSIEAINSDATTLVKQRSQQDLGIRLRAAINDQSAAIHVGNHRKRLRLRALDESPKLLVGDFALFILLHHE</sequence>
<dbReference type="RefSeq" id="WP_138254347.1">
    <property type="nucleotide sequence ID" value="NZ_VAVZ01000072.1"/>
</dbReference>
<dbReference type="EMBL" id="VAVZ01000072">
    <property type="protein sequence ID" value="TLP92227.1"/>
    <property type="molecule type" value="Genomic_DNA"/>
</dbReference>
<dbReference type="Proteomes" id="UP000310458">
    <property type="component" value="Unassembled WGS sequence"/>
</dbReference>
<name>A0A5R9B727_9MICC</name>
<evidence type="ECO:0000313" key="1">
    <source>
        <dbReference type="EMBL" id="TLP92227.1"/>
    </source>
</evidence>
<comment type="caution">
    <text evidence="1">The sequence shown here is derived from an EMBL/GenBank/DDBJ whole genome shotgun (WGS) entry which is preliminary data.</text>
</comment>